<protein>
    <recommendedName>
        <fullName evidence="4">Integrase</fullName>
    </recommendedName>
</protein>
<keyword evidence="1" id="KW-0238">DNA-binding</keyword>
<comment type="caution">
    <text evidence="2">The sequence shown here is derived from an EMBL/GenBank/DDBJ whole genome shotgun (WGS) entry which is preliminary data.</text>
</comment>
<keyword evidence="3" id="KW-1185">Reference proteome</keyword>
<dbReference type="EMBL" id="JAVKPK010000009">
    <property type="protein sequence ID" value="MDR7664847.1"/>
    <property type="molecule type" value="Genomic_DNA"/>
</dbReference>
<evidence type="ECO:0000256" key="1">
    <source>
        <dbReference type="ARBA" id="ARBA00023125"/>
    </source>
</evidence>
<proteinExistence type="predicted"/>
<organism evidence="2 3">
    <name type="scientific">Methanosarcina baikalica</name>
    <dbReference type="NCBI Taxonomy" id="3073890"/>
    <lineage>
        <taxon>Archaea</taxon>
        <taxon>Methanobacteriati</taxon>
        <taxon>Methanobacteriota</taxon>
        <taxon>Stenosarchaea group</taxon>
        <taxon>Methanomicrobia</taxon>
        <taxon>Methanosarcinales</taxon>
        <taxon>Methanosarcinaceae</taxon>
        <taxon>Methanosarcina</taxon>
    </lineage>
</organism>
<gene>
    <name evidence="2" type="ORF">RG963_03405</name>
</gene>
<evidence type="ECO:0008006" key="4">
    <source>
        <dbReference type="Google" id="ProtNLM"/>
    </source>
</evidence>
<evidence type="ECO:0000313" key="3">
    <source>
        <dbReference type="Proteomes" id="UP001246244"/>
    </source>
</evidence>
<dbReference type="InterPro" id="IPR010998">
    <property type="entry name" value="Integrase_recombinase_N"/>
</dbReference>
<reference evidence="3" key="1">
    <citation type="submission" date="2023-07" db="EMBL/GenBank/DDBJ databases">
        <title>Whole-genome sequencing of a new Methanosarcina sp. Z-7115.</title>
        <authorList>
            <person name="Zhilina T.N."/>
            <person name="Merkel A.Y."/>
        </authorList>
    </citation>
    <scope>NUCLEOTIDE SEQUENCE [LARGE SCALE GENOMIC DNA]</scope>
    <source>
        <strain evidence="3">Z-7115</strain>
    </source>
</reference>
<sequence length="180" mass="20771">MKIDDLKLDPIVMEWISIINIKQSTIKSYLFGMQVYTDYTNMTSEQLLDVAESEAHLIMRKRSVNKNINDFREYLKSQNLAELTVKTYLTGVKSFYHSFEIEFRNIKDKSHPKPLEENIPIPTKDDLRDILKICDPLEKAIVLVAASSGLDRQTIMNLKIKDFISGYDHVTGITTLIIKT</sequence>
<accession>A0ABU2CYR9</accession>
<dbReference type="Proteomes" id="UP001246244">
    <property type="component" value="Unassembled WGS sequence"/>
</dbReference>
<dbReference type="Gene3D" id="1.10.150.130">
    <property type="match status" value="1"/>
</dbReference>
<evidence type="ECO:0000313" key="2">
    <source>
        <dbReference type="EMBL" id="MDR7664847.1"/>
    </source>
</evidence>
<dbReference type="RefSeq" id="WP_310574875.1">
    <property type="nucleotide sequence ID" value="NZ_JAVKPK010000009.1"/>
</dbReference>
<name>A0ABU2CYR9_9EURY</name>